<protein>
    <submittedName>
        <fullName evidence="10">Cytochrome P450 monooygenase 1</fullName>
    </submittedName>
</protein>
<dbReference type="Proteomes" id="UP001055172">
    <property type="component" value="Unassembled WGS sequence"/>
</dbReference>
<dbReference type="InterPro" id="IPR036396">
    <property type="entry name" value="Cyt_P450_sf"/>
</dbReference>
<evidence type="ECO:0000256" key="5">
    <source>
        <dbReference type="ARBA" id="ARBA00023002"/>
    </source>
</evidence>
<dbReference type="PANTHER" id="PTHR46206">
    <property type="entry name" value="CYTOCHROME P450"/>
    <property type="match status" value="1"/>
</dbReference>
<organism evidence="10 11">
    <name type="scientific">Colletotrichum liriopes</name>
    <dbReference type="NCBI Taxonomy" id="708192"/>
    <lineage>
        <taxon>Eukaryota</taxon>
        <taxon>Fungi</taxon>
        <taxon>Dikarya</taxon>
        <taxon>Ascomycota</taxon>
        <taxon>Pezizomycotina</taxon>
        <taxon>Sordariomycetes</taxon>
        <taxon>Hypocreomycetidae</taxon>
        <taxon>Glomerellales</taxon>
        <taxon>Glomerellaceae</taxon>
        <taxon>Colletotrichum</taxon>
        <taxon>Colletotrichum spaethianum species complex</taxon>
    </lineage>
</organism>
<comment type="caution">
    <text evidence="10">The sequence shown here is derived from an EMBL/GenBank/DDBJ whole genome shotgun (WGS) entry which is preliminary data.</text>
</comment>
<dbReference type="GO" id="GO:0016705">
    <property type="term" value="F:oxidoreductase activity, acting on paired donors, with incorporation or reduction of molecular oxygen"/>
    <property type="evidence" value="ECO:0007669"/>
    <property type="project" value="InterPro"/>
</dbReference>
<feature type="binding site" description="axial binding residue" evidence="8">
    <location>
        <position position="57"/>
    </location>
    <ligand>
        <name>heme</name>
        <dbReference type="ChEBI" id="CHEBI:30413"/>
    </ligand>
    <ligandPart>
        <name>Fe</name>
        <dbReference type="ChEBI" id="CHEBI:18248"/>
    </ligandPart>
</feature>
<dbReference type="PROSITE" id="PS00086">
    <property type="entry name" value="CYTOCHROME_P450"/>
    <property type="match status" value="1"/>
</dbReference>
<evidence type="ECO:0000313" key="10">
    <source>
        <dbReference type="EMBL" id="GJC85133.1"/>
    </source>
</evidence>
<dbReference type="SUPFAM" id="SSF48264">
    <property type="entry name" value="Cytochrome P450"/>
    <property type="match status" value="1"/>
</dbReference>
<dbReference type="GO" id="GO:0004497">
    <property type="term" value="F:monooxygenase activity"/>
    <property type="evidence" value="ECO:0007669"/>
    <property type="project" value="UniProtKB-KW"/>
</dbReference>
<dbReference type="InterPro" id="IPR002403">
    <property type="entry name" value="Cyt_P450_E_grp-IV"/>
</dbReference>
<dbReference type="Pfam" id="PF00067">
    <property type="entry name" value="p450"/>
    <property type="match status" value="1"/>
</dbReference>
<name>A0AA37GS31_9PEZI</name>
<evidence type="ECO:0000313" key="11">
    <source>
        <dbReference type="Proteomes" id="UP001055172"/>
    </source>
</evidence>
<keyword evidence="5 9" id="KW-0560">Oxidoreductase</keyword>
<keyword evidence="4 8" id="KW-0479">Metal-binding</keyword>
<dbReference type="InterPro" id="IPR001128">
    <property type="entry name" value="Cyt_P450"/>
</dbReference>
<keyword evidence="11" id="KW-1185">Reference proteome</keyword>
<dbReference type="GO" id="GO:0005506">
    <property type="term" value="F:iron ion binding"/>
    <property type="evidence" value="ECO:0007669"/>
    <property type="project" value="InterPro"/>
</dbReference>
<gene>
    <name evidence="10" type="ORF">ColLi_07971</name>
</gene>
<evidence type="ECO:0000256" key="1">
    <source>
        <dbReference type="ARBA" id="ARBA00001971"/>
    </source>
</evidence>
<keyword evidence="6 8" id="KW-0408">Iron</keyword>
<evidence type="ECO:0000256" key="9">
    <source>
        <dbReference type="RuleBase" id="RU000461"/>
    </source>
</evidence>
<proteinExistence type="inferred from homology"/>
<dbReference type="Gene3D" id="1.10.630.10">
    <property type="entry name" value="Cytochrome P450"/>
    <property type="match status" value="1"/>
</dbReference>
<evidence type="ECO:0000256" key="6">
    <source>
        <dbReference type="ARBA" id="ARBA00023004"/>
    </source>
</evidence>
<evidence type="ECO:0000256" key="7">
    <source>
        <dbReference type="ARBA" id="ARBA00023033"/>
    </source>
</evidence>
<keyword evidence="7 9" id="KW-0503">Monooxygenase</keyword>
<dbReference type="AlphaFoldDB" id="A0AA37GS31"/>
<dbReference type="InterPro" id="IPR017972">
    <property type="entry name" value="Cyt_P450_CS"/>
</dbReference>
<dbReference type="PRINTS" id="PR00465">
    <property type="entry name" value="EP450IV"/>
</dbReference>
<dbReference type="PANTHER" id="PTHR46206:SF2">
    <property type="entry name" value="CYTOCHROME P450 MONOOXYGENASE AUSG-RELATED"/>
    <property type="match status" value="1"/>
</dbReference>
<comment type="similarity">
    <text evidence="2 9">Belongs to the cytochrome P450 family.</text>
</comment>
<evidence type="ECO:0000256" key="8">
    <source>
        <dbReference type="PIRSR" id="PIRSR602403-1"/>
    </source>
</evidence>
<dbReference type="EMBL" id="BPPX01000017">
    <property type="protein sequence ID" value="GJC85133.1"/>
    <property type="molecule type" value="Genomic_DNA"/>
</dbReference>
<evidence type="ECO:0000256" key="3">
    <source>
        <dbReference type="ARBA" id="ARBA00022617"/>
    </source>
</evidence>
<comment type="cofactor">
    <cofactor evidence="1 8">
        <name>heme</name>
        <dbReference type="ChEBI" id="CHEBI:30413"/>
    </cofactor>
</comment>
<reference evidence="10 11" key="1">
    <citation type="submission" date="2021-07" db="EMBL/GenBank/DDBJ databases">
        <title>Genome data of Colletotrichum spaethianum.</title>
        <authorList>
            <person name="Utami Y.D."/>
            <person name="Hiruma K."/>
        </authorList>
    </citation>
    <scope>NUCLEOTIDE SEQUENCE [LARGE SCALE GENOMIC DNA]</scope>
    <source>
        <strain evidence="10 11">MAFF 242679</strain>
    </source>
</reference>
<accession>A0AA37GS31</accession>
<dbReference type="GO" id="GO:0020037">
    <property type="term" value="F:heme binding"/>
    <property type="evidence" value="ECO:0007669"/>
    <property type="project" value="InterPro"/>
</dbReference>
<sequence length="117" mass="13709">MAVTNEKLRDPTIFPDPYGFQGRRYLEMRQQPGSENRWQFVTTSPEHLTFGHGKHACPGRFFASNEIKVALSHLLMMYDWKMAEDDDGTPHIEDFDINPEATIMMRKRQENMPCFNL</sequence>
<evidence type="ECO:0000256" key="4">
    <source>
        <dbReference type="ARBA" id="ARBA00022723"/>
    </source>
</evidence>
<keyword evidence="3 8" id="KW-0349">Heme</keyword>
<evidence type="ECO:0000256" key="2">
    <source>
        <dbReference type="ARBA" id="ARBA00010617"/>
    </source>
</evidence>